<dbReference type="RefSeq" id="WP_181612713.1">
    <property type="nucleotide sequence ID" value="NZ_BAABAM010000005.1"/>
</dbReference>
<keyword evidence="1" id="KW-0808">Transferase</keyword>
<dbReference type="NCBIfam" id="NF041045">
    <property type="entry name" value="RsbA_anti_sig"/>
    <property type="match status" value="1"/>
</dbReference>
<proteinExistence type="predicted"/>
<evidence type="ECO:0000313" key="3">
    <source>
        <dbReference type="EMBL" id="MBA2893969.1"/>
    </source>
</evidence>
<dbReference type="PANTHER" id="PTHR35526:SF3">
    <property type="entry name" value="ANTI-SIGMA-F FACTOR RSBW"/>
    <property type="match status" value="1"/>
</dbReference>
<dbReference type="InterPro" id="IPR003594">
    <property type="entry name" value="HATPase_dom"/>
</dbReference>
<evidence type="ECO:0000256" key="1">
    <source>
        <dbReference type="ARBA" id="ARBA00022527"/>
    </source>
</evidence>
<reference evidence="3 4" key="1">
    <citation type="submission" date="2020-07" db="EMBL/GenBank/DDBJ databases">
        <title>Genomic Encyclopedia of Type Strains, Phase IV (KMG-IV): sequencing the most valuable type-strain genomes for metagenomic binning, comparative biology and taxonomic classification.</title>
        <authorList>
            <person name="Goeker M."/>
        </authorList>
    </citation>
    <scope>NUCLEOTIDE SEQUENCE [LARGE SCALE GENOMIC DNA]</scope>
    <source>
        <strain evidence="3 4">DSM 45533</strain>
    </source>
</reference>
<dbReference type="Gene3D" id="3.30.565.10">
    <property type="entry name" value="Histidine kinase-like ATPase, C-terminal domain"/>
    <property type="match status" value="1"/>
</dbReference>
<sequence>MHFLHMAVPYNSDEGFLHLVGPHVERALGEGRHVLAITAPARLDLLDRRVERRVAARWYEHPPRTLAATHEYADGRRTLIVGEPPWQSEAWIRFESVLNAALRGQACTALCLYSAPPEHMWLTHPAQLAPNGVRPSERYVEPHDLILDSDRAPLADPVGEVRAAAFTAPELARLRQLVADYARSAGMERNLISSLVLSVSEVAANSVEHGAGHGTLKVWTNGREVVCEIIDPGGSLTDPLPGYMPPEPESQRGYGLWISRQLCDLVETRTDAGVLRVRLHQRLR</sequence>
<dbReference type="InterPro" id="IPR050267">
    <property type="entry name" value="Anti-sigma-factor_SerPK"/>
</dbReference>
<keyword evidence="1" id="KW-0723">Serine/threonine-protein kinase</keyword>
<feature type="domain" description="Histidine kinase/HSP90-like ATPase" evidence="2">
    <location>
        <begin position="170"/>
        <end position="278"/>
    </location>
</feature>
<dbReference type="SUPFAM" id="SSF55874">
    <property type="entry name" value="ATPase domain of HSP90 chaperone/DNA topoisomerase II/histidine kinase"/>
    <property type="match status" value="1"/>
</dbReference>
<dbReference type="CDD" id="cd16936">
    <property type="entry name" value="HATPase_RsbW-like"/>
    <property type="match status" value="1"/>
</dbReference>
<evidence type="ECO:0000259" key="2">
    <source>
        <dbReference type="Pfam" id="PF13581"/>
    </source>
</evidence>
<dbReference type="GO" id="GO:0004674">
    <property type="term" value="F:protein serine/threonine kinase activity"/>
    <property type="evidence" value="ECO:0007669"/>
    <property type="project" value="UniProtKB-KW"/>
</dbReference>
<dbReference type="Proteomes" id="UP000530928">
    <property type="component" value="Unassembled WGS sequence"/>
</dbReference>
<dbReference type="AlphaFoldDB" id="A0A7W0CMV6"/>
<gene>
    <name evidence="3" type="ORF">HNR30_005330</name>
</gene>
<keyword evidence="1" id="KW-0418">Kinase</keyword>
<accession>A0A7W0CMV6</accession>
<dbReference type="InterPro" id="IPR036890">
    <property type="entry name" value="HATPase_C_sf"/>
</dbReference>
<evidence type="ECO:0000313" key="4">
    <source>
        <dbReference type="Proteomes" id="UP000530928"/>
    </source>
</evidence>
<dbReference type="EMBL" id="JACDUR010000005">
    <property type="protein sequence ID" value="MBA2893969.1"/>
    <property type="molecule type" value="Genomic_DNA"/>
</dbReference>
<name>A0A7W0CMV6_9ACTN</name>
<keyword evidence="4" id="KW-1185">Reference proteome</keyword>
<dbReference type="InterPro" id="IPR047718">
    <property type="entry name" value="RsbA-like_anti_sig"/>
</dbReference>
<protein>
    <submittedName>
        <fullName evidence="3">Anti-sigma regulatory factor (Ser/Thr protein kinase)</fullName>
    </submittedName>
</protein>
<organism evidence="3 4">
    <name type="scientific">Nonomuraea soli</name>
    <dbReference type="NCBI Taxonomy" id="1032476"/>
    <lineage>
        <taxon>Bacteria</taxon>
        <taxon>Bacillati</taxon>
        <taxon>Actinomycetota</taxon>
        <taxon>Actinomycetes</taxon>
        <taxon>Streptosporangiales</taxon>
        <taxon>Streptosporangiaceae</taxon>
        <taxon>Nonomuraea</taxon>
    </lineage>
</organism>
<dbReference type="Pfam" id="PF13581">
    <property type="entry name" value="HATPase_c_2"/>
    <property type="match status" value="1"/>
</dbReference>
<comment type="caution">
    <text evidence="3">The sequence shown here is derived from an EMBL/GenBank/DDBJ whole genome shotgun (WGS) entry which is preliminary data.</text>
</comment>
<dbReference type="PANTHER" id="PTHR35526">
    <property type="entry name" value="ANTI-SIGMA-F FACTOR RSBW-RELATED"/>
    <property type="match status" value="1"/>
</dbReference>